<comment type="caution">
    <text evidence="9">The sequence shown here is derived from an EMBL/GenBank/DDBJ whole genome shotgun (WGS) entry which is preliminary data.</text>
</comment>
<evidence type="ECO:0000313" key="10">
    <source>
        <dbReference type="Proteomes" id="UP000726737"/>
    </source>
</evidence>
<dbReference type="PROSITE" id="PS50039">
    <property type="entry name" value="FORK_HEAD_3"/>
    <property type="match status" value="1"/>
</dbReference>
<dbReference type="AlphaFoldDB" id="A0A9P6Q7Y5"/>
<dbReference type="Gene3D" id="1.10.10.10">
    <property type="entry name" value="Winged helix-like DNA-binding domain superfamily/Winged helix DNA-binding domain"/>
    <property type="match status" value="1"/>
</dbReference>
<dbReference type="PANTHER" id="PTHR45881:SF1">
    <property type="entry name" value="FORK HEAD PROTEIN HOMOLOG 2"/>
    <property type="match status" value="1"/>
</dbReference>
<keyword evidence="5 6" id="KW-0539">Nucleus</keyword>
<dbReference type="SUPFAM" id="SSF46785">
    <property type="entry name" value="Winged helix' DNA-binding domain"/>
    <property type="match status" value="1"/>
</dbReference>
<dbReference type="EMBL" id="JAAAJA010000142">
    <property type="protein sequence ID" value="KAG0260866.1"/>
    <property type="molecule type" value="Genomic_DNA"/>
</dbReference>
<dbReference type="GO" id="GO:0005634">
    <property type="term" value="C:nucleus"/>
    <property type="evidence" value="ECO:0007669"/>
    <property type="project" value="UniProtKB-SubCell"/>
</dbReference>
<evidence type="ECO:0000256" key="3">
    <source>
        <dbReference type="ARBA" id="ARBA00023125"/>
    </source>
</evidence>
<feature type="region of interest" description="Disordered" evidence="7">
    <location>
        <begin position="421"/>
        <end position="440"/>
    </location>
</feature>
<dbReference type="InterPro" id="IPR036390">
    <property type="entry name" value="WH_DNA-bd_sf"/>
</dbReference>
<feature type="compositionally biased region" description="Low complexity" evidence="7">
    <location>
        <begin position="56"/>
        <end position="72"/>
    </location>
</feature>
<name>A0A9P6Q7Y5_9FUNG</name>
<dbReference type="Pfam" id="PF00250">
    <property type="entry name" value="Forkhead"/>
    <property type="match status" value="1"/>
</dbReference>
<dbReference type="GO" id="GO:0000978">
    <property type="term" value="F:RNA polymerase II cis-regulatory region sequence-specific DNA binding"/>
    <property type="evidence" value="ECO:0007669"/>
    <property type="project" value="TreeGrafter"/>
</dbReference>
<dbReference type="InterPro" id="IPR001766">
    <property type="entry name" value="Fork_head_dom"/>
</dbReference>
<dbReference type="OrthoDB" id="5954824at2759"/>
<dbReference type="Proteomes" id="UP000726737">
    <property type="component" value="Unassembled WGS sequence"/>
</dbReference>
<feature type="DNA-binding region" description="Fork-head" evidence="6">
    <location>
        <begin position="80"/>
        <end position="129"/>
    </location>
</feature>
<feature type="region of interest" description="Disordered" evidence="7">
    <location>
        <begin position="151"/>
        <end position="272"/>
    </location>
</feature>
<feature type="compositionally biased region" description="Low complexity" evidence="7">
    <location>
        <begin position="201"/>
        <end position="211"/>
    </location>
</feature>
<protein>
    <recommendedName>
        <fullName evidence="8">Fork-head domain-containing protein</fullName>
    </recommendedName>
</protein>
<gene>
    <name evidence="9" type="ORF">BG011_001576</name>
</gene>
<feature type="compositionally biased region" description="Basic residues" evidence="7">
    <location>
        <begin position="175"/>
        <end position="185"/>
    </location>
</feature>
<accession>A0A9P6Q7Y5</accession>
<proteinExistence type="predicted"/>
<feature type="region of interest" description="Disordered" evidence="7">
    <location>
        <begin position="29"/>
        <end position="83"/>
    </location>
</feature>
<feature type="compositionally biased region" description="Basic and acidic residues" evidence="7">
    <location>
        <begin position="421"/>
        <end position="431"/>
    </location>
</feature>
<reference evidence="9" key="1">
    <citation type="journal article" date="2020" name="Fungal Divers.">
        <title>Resolving the Mortierellaceae phylogeny through synthesis of multi-gene phylogenetics and phylogenomics.</title>
        <authorList>
            <person name="Vandepol N."/>
            <person name="Liber J."/>
            <person name="Desiro A."/>
            <person name="Na H."/>
            <person name="Kennedy M."/>
            <person name="Barry K."/>
            <person name="Grigoriev I.V."/>
            <person name="Miller A.N."/>
            <person name="O'Donnell K."/>
            <person name="Stajich J.E."/>
            <person name="Bonito G."/>
        </authorList>
    </citation>
    <scope>NUCLEOTIDE SEQUENCE</scope>
    <source>
        <strain evidence="9">KOD948</strain>
    </source>
</reference>
<feature type="compositionally biased region" description="Basic and acidic residues" evidence="7">
    <location>
        <begin position="243"/>
        <end position="266"/>
    </location>
</feature>
<sequence length="543" mass="60189">MAVIAGIGVSGLETTPEDAHFVVSDLESMDVNHKSSKQSESWPETRQEDLDELSARARASARASASASASASQSVTEKPENSIRNKLSLNKAFLKMERGPGDPGKGCFWALQLDVLESSDSAPCKKKKDVNLDAASQYSLSSSVYGSRIKSSSLPAAESLPSPAASEDAEDAKGLRRSGRARRPPRSKEAEDYVAQHGRQLSLSSASLSTPPTSPSPYGQDQTCALSAASARKRMSVGAAATMKEHDPTPHETAYDQREVGAEHKSPSTATHPHRFIQELELASIPGVVTSQRVRRPPQNLAEFVSSEDFKTTPCATKHDRTFPSSVHHQAGGLKLSGPVRSASVPDLTIVTNPAKLGSRPQPVTVPLSALSYTKRRSQSYSCLSSRKGRHGAEGRNYAKNDSDSEGWVFCAQKEMVKRPRRDCDRELKEDREDDSSDSDFEFLRDEKENYRRLGHRIRRMQRTRCWRTHEYKDRDRHLKEYHLTKEKIRLAKDEGRKLLKDPTVINYGFDIEDGTYILDSHQGALFNSVTWPEFSDVKDDTT</sequence>
<keyword evidence="2" id="KW-0805">Transcription regulation</keyword>
<dbReference type="PANTHER" id="PTHR45881">
    <property type="entry name" value="CHECKPOINT SUPPRESSOR 1-LIKE, ISOFORM A-RELATED"/>
    <property type="match status" value="1"/>
</dbReference>
<dbReference type="GO" id="GO:0000981">
    <property type="term" value="F:DNA-binding transcription factor activity, RNA polymerase II-specific"/>
    <property type="evidence" value="ECO:0007669"/>
    <property type="project" value="TreeGrafter"/>
</dbReference>
<evidence type="ECO:0000256" key="7">
    <source>
        <dbReference type="SAM" id="MobiDB-lite"/>
    </source>
</evidence>
<evidence type="ECO:0000256" key="5">
    <source>
        <dbReference type="ARBA" id="ARBA00023242"/>
    </source>
</evidence>
<keyword evidence="3 6" id="KW-0238">DNA-binding</keyword>
<dbReference type="InterPro" id="IPR036388">
    <property type="entry name" value="WH-like_DNA-bd_sf"/>
</dbReference>
<evidence type="ECO:0000256" key="1">
    <source>
        <dbReference type="ARBA" id="ARBA00004123"/>
    </source>
</evidence>
<keyword evidence="10" id="KW-1185">Reference proteome</keyword>
<evidence type="ECO:0000256" key="4">
    <source>
        <dbReference type="ARBA" id="ARBA00023163"/>
    </source>
</evidence>
<comment type="subcellular location">
    <subcellularLocation>
        <location evidence="1 6">Nucleus</location>
    </subcellularLocation>
</comment>
<feature type="compositionally biased region" description="Low complexity" evidence="7">
    <location>
        <begin position="151"/>
        <end position="166"/>
    </location>
</feature>
<evidence type="ECO:0000313" key="9">
    <source>
        <dbReference type="EMBL" id="KAG0260866.1"/>
    </source>
</evidence>
<keyword evidence="4" id="KW-0804">Transcription</keyword>
<organism evidence="9 10">
    <name type="scientific">Mortierella polycephala</name>
    <dbReference type="NCBI Taxonomy" id="41804"/>
    <lineage>
        <taxon>Eukaryota</taxon>
        <taxon>Fungi</taxon>
        <taxon>Fungi incertae sedis</taxon>
        <taxon>Mucoromycota</taxon>
        <taxon>Mortierellomycotina</taxon>
        <taxon>Mortierellomycetes</taxon>
        <taxon>Mortierellales</taxon>
        <taxon>Mortierellaceae</taxon>
        <taxon>Mortierella</taxon>
    </lineage>
</organism>
<evidence type="ECO:0000256" key="2">
    <source>
        <dbReference type="ARBA" id="ARBA00023015"/>
    </source>
</evidence>
<feature type="domain" description="Fork-head" evidence="8">
    <location>
        <begin position="80"/>
        <end position="129"/>
    </location>
</feature>
<evidence type="ECO:0000256" key="6">
    <source>
        <dbReference type="PROSITE-ProRule" id="PRU00089"/>
    </source>
</evidence>
<evidence type="ECO:0000259" key="8">
    <source>
        <dbReference type="PROSITE" id="PS50039"/>
    </source>
</evidence>